<name>A0A3B0P445_9BACT</name>
<reference evidence="2" key="1">
    <citation type="submission" date="2018-06" db="EMBL/GenBank/DDBJ databases">
        <authorList>
            <consortium name="Pathogen Informatics"/>
        </authorList>
    </citation>
    <scope>NUCLEOTIDE SEQUENCE [LARGE SCALE GENOMIC DNA]</scope>
    <source>
        <strain evidence="2">NCTC10135</strain>
    </source>
</reference>
<proteinExistence type="predicted"/>
<sequence>MKEEVFGKYQEELKESALSYLKTKDLNDEYYKTTYEYYLKNDKYIPMMVDFGVFEFDIDLNKANDELKNW</sequence>
<protein>
    <submittedName>
        <fullName evidence="1">Uncharacterized protein</fullName>
    </submittedName>
</protein>
<accession>A0A3B0P445</accession>
<dbReference type="KEGG" id="mala:NCTC10135_00197"/>
<gene>
    <name evidence="1" type="ORF">NCTC10135_00197</name>
</gene>
<evidence type="ECO:0000313" key="1">
    <source>
        <dbReference type="EMBL" id="SYV89705.1"/>
    </source>
</evidence>
<feature type="non-terminal residue" evidence="1">
    <location>
        <position position="70"/>
    </location>
</feature>
<evidence type="ECO:0000313" key="2">
    <source>
        <dbReference type="Proteomes" id="UP000259864"/>
    </source>
</evidence>
<dbReference type="Proteomes" id="UP000259864">
    <property type="component" value="Chromosome 1"/>
</dbReference>
<organism evidence="1 2">
    <name type="scientific">Metamycoplasma alkalescens</name>
    <dbReference type="NCBI Taxonomy" id="45363"/>
    <lineage>
        <taxon>Bacteria</taxon>
        <taxon>Bacillati</taxon>
        <taxon>Mycoplasmatota</taxon>
        <taxon>Mycoplasmoidales</taxon>
        <taxon>Metamycoplasmataceae</taxon>
        <taxon>Metamycoplasma</taxon>
    </lineage>
</organism>
<dbReference type="EMBL" id="LS991949">
    <property type="protein sequence ID" value="SYV89705.1"/>
    <property type="molecule type" value="Genomic_DNA"/>
</dbReference>
<dbReference type="AlphaFoldDB" id="A0A3B0P445"/>